<sequence length="281" mass="31824">MKRSRPQSVKHPRWQQAISGIAGILAFGLVSCLYLTQAAWTEVISARISPTRASNGTAFPFKIGERLTYEVSWQGITAGLAELTIKARTRYNGREVYHLTSRVTSAGMVGKFYTVDDRIEAFVDVQGLYPYYAFLRQREGKRKKDKDVHFDQDRHQVTYTTNGGRPRTLPVPPAVKDILSSVYYLRTKELDVGGTVPLSVFSSKRNYAVEVKVLRKEAVETFSGLLETYVVKPHVTPSKESQKQDSLIWVTADERKLPVKIKTKVRLGYIEATLIQYVEQS</sequence>
<dbReference type="AlphaFoldDB" id="A0A932CLM3"/>
<dbReference type="EMBL" id="JACPRF010000067">
    <property type="protein sequence ID" value="MBI2875688.1"/>
    <property type="molecule type" value="Genomic_DNA"/>
</dbReference>
<protein>
    <submittedName>
        <fullName evidence="1">DUF3108 domain-containing protein</fullName>
    </submittedName>
</protein>
<organism evidence="1 2">
    <name type="scientific">Tectimicrobiota bacterium</name>
    <dbReference type="NCBI Taxonomy" id="2528274"/>
    <lineage>
        <taxon>Bacteria</taxon>
        <taxon>Pseudomonadati</taxon>
        <taxon>Nitrospinota/Tectimicrobiota group</taxon>
        <taxon>Candidatus Tectimicrobiota</taxon>
    </lineage>
</organism>
<dbReference type="PROSITE" id="PS51257">
    <property type="entry name" value="PROKAR_LIPOPROTEIN"/>
    <property type="match status" value="1"/>
</dbReference>
<reference evidence="1" key="1">
    <citation type="submission" date="2020-07" db="EMBL/GenBank/DDBJ databases">
        <title>Huge and variable diversity of episymbiotic CPR bacteria and DPANN archaea in groundwater ecosystems.</title>
        <authorList>
            <person name="He C.Y."/>
            <person name="Keren R."/>
            <person name="Whittaker M."/>
            <person name="Farag I.F."/>
            <person name="Doudna J."/>
            <person name="Cate J.H.D."/>
            <person name="Banfield J.F."/>
        </authorList>
    </citation>
    <scope>NUCLEOTIDE SEQUENCE</scope>
    <source>
        <strain evidence="1">NC_groundwater_672_Ag_B-0.1um_62_36</strain>
    </source>
</reference>
<evidence type="ECO:0000313" key="1">
    <source>
        <dbReference type="EMBL" id="MBI2875688.1"/>
    </source>
</evidence>
<accession>A0A932CLM3</accession>
<name>A0A932CLM3_UNCTE</name>
<dbReference type="Proteomes" id="UP000769766">
    <property type="component" value="Unassembled WGS sequence"/>
</dbReference>
<dbReference type="InterPro" id="IPR021457">
    <property type="entry name" value="DUF3108"/>
</dbReference>
<comment type="caution">
    <text evidence="1">The sequence shown here is derived from an EMBL/GenBank/DDBJ whole genome shotgun (WGS) entry which is preliminary data.</text>
</comment>
<dbReference type="Pfam" id="PF11306">
    <property type="entry name" value="DUF3108"/>
    <property type="match status" value="1"/>
</dbReference>
<evidence type="ECO:0000313" key="2">
    <source>
        <dbReference type="Proteomes" id="UP000769766"/>
    </source>
</evidence>
<gene>
    <name evidence="1" type="ORF">HYY20_02265</name>
</gene>
<proteinExistence type="predicted"/>